<dbReference type="SUPFAM" id="SSF56601">
    <property type="entry name" value="beta-lactamase/transpeptidase-like"/>
    <property type="match status" value="1"/>
</dbReference>
<dbReference type="InterPro" id="IPR001466">
    <property type="entry name" value="Beta-lactam-related"/>
</dbReference>
<dbReference type="EMBL" id="KQ965733">
    <property type="protein sequence ID" value="KXS21205.1"/>
    <property type="molecule type" value="Genomic_DNA"/>
</dbReference>
<sequence length="425" mass="45554">MANISGSITPGFEPVREAFEANFTEALELGASYVAYYKGRKVVDLTGGWADTKKTRPYDSNTIHVVHSSGKAIEAIVAAHAVSKGVLSYEQRIADIWPEFGQGGKADVLVKDLLEHSGGVGWLDREHCPLIDEMLDLDKLAARLAGQKHNFGGVLTKSYHAQTRGWYLNEVYRRTLGTTHGELVRGWSNQLGVDVFVGLPESADHRFCKVVYDPAALMAMASAPRPPPNHPTVLTMGKTGIKGVKPGKADGGLLSNNMQVLRAQTSSAFTVTNAAGLAAFANVMAMGGSARGLQIVDASTHAAAHVIDPRNIDANDAVLGFPWPSTIGGWGVSTPGTIIPNVRLDPSTNPKARYVPEEYKGSGWEWVGWDGMGGSQIQWDPKRKCAIGYAPNLLKEGGGSNDDRAARCTLAFVKCVEALESSSRL</sequence>
<dbReference type="AlphaFoldDB" id="A0A139AXM8"/>
<keyword evidence="3" id="KW-1185">Reference proteome</keyword>
<dbReference type="STRING" id="1344416.A0A139AXM8"/>
<dbReference type="PANTHER" id="PTHR43319:SF3">
    <property type="entry name" value="BETA-LACTAMASE-RELATED DOMAIN-CONTAINING PROTEIN"/>
    <property type="match status" value="1"/>
</dbReference>
<dbReference type="Gene3D" id="3.40.710.10">
    <property type="entry name" value="DD-peptidase/beta-lactamase superfamily"/>
    <property type="match status" value="1"/>
</dbReference>
<dbReference type="Pfam" id="PF00144">
    <property type="entry name" value="Beta-lactamase"/>
    <property type="match status" value="1"/>
</dbReference>
<feature type="domain" description="Beta-lactamase-related" evidence="1">
    <location>
        <begin position="19"/>
        <end position="406"/>
    </location>
</feature>
<dbReference type="InterPro" id="IPR052907">
    <property type="entry name" value="Beta-lactamase/esterase"/>
</dbReference>
<dbReference type="InterPro" id="IPR012338">
    <property type="entry name" value="Beta-lactam/transpept-like"/>
</dbReference>
<evidence type="ECO:0000313" key="3">
    <source>
        <dbReference type="Proteomes" id="UP000070544"/>
    </source>
</evidence>
<dbReference type="PANTHER" id="PTHR43319">
    <property type="entry name" value="BETA-LACTAMASE-RELATED"/>
    <property type="match status" value="1"/>
</dbReference>
<evidence type="ECO:0000259" key="1">
    <source>
        <dbReference type="Pfam" id="PF00144"/>
    </source>
</evidence>
<gene>
    <name evidence="2" type="ORF">M427DRAFT_51465</name>
</gene>
<evidence type="ECO:0000313" key="2">
    <source>
        <dbReference type="EMBL" id="KXS21205.1"/>
    </source>
</evidence>
<reference evidence="2 3" key="1">
    <citation type="journal article" date="2015" name="Genome Biol. Evol.">
        <title>Phylogenomic analyses indicate that early fungi evolved digesting cell walls of algal ancestors of land plants.</title>
        <authorList>
            <person name="Chang Y."/>
            <person name="Wang S."/>
            <person name="Sekimoto S."/>
            <person name="Aerts A.L."/>
            <person name="Choi C."/>
            <person name="Clum A."/>
            <person name="LaButti K.M."/>
            <person name="Lindquist E.A."/>
            <person name="Yee Ngan C."/>
            <person name="Ohm R.A."/>
            <person name="Salamov A.A."/>
            <person name="Grigoriev I.V."/>
            <person name="Spatafora J.W."/>
            <person name="Berbee M.L."/>
        </authorList>
    </citation>
    <scope>NUCLEOTIDE SEQUENCE [LARGE SCALE GENOMIC DNA]</scope>
    <source>
        <strain evidence="2 3">JEL478</strain>
    </source>
</reference>
<dbReference type="Proteomes" id="UP000070544">
    <property type="component" value="Unassembled WGS sequence"/>
</dbReference>
<accession>A0A139AXM8</accession>
<dbReference type="OrthoDB" id="5946976at2759"/>
<proteinExistence type="predicted"/>
<name>A0A139AXM8_GONPJ</name>
<organism evidence="2 3">
    <name type="scientific">Gonapodya prolifera (strain JEL478)</name>
    <name type="common">Monoblepharis prolifera</name>
    <dbReference type="NCBI Taxonomy" id="1344416"/>
    <lineage>
        <taxon>Eukaryota</taxon>
        <taxon>Fungi</taxon>
        <taxon>Fungi incertae sedis</taxon>
        <taxon>Chytridiomycota</taxon>
        <taxon>Chytridiomycota incertae sedis</taxon>
        <taxon>Monoblepharidomycetes</taxon>
        <taxon>Monoblepharidales</taxon>
        <taxon>Gonapodyaceae</taxon>
        <taxon>Gonapodya</taxon>
    </lineage>
</organism>
<protein>
    <submittedName>
        <fullName evidence="2">Beta-lactamase/transpeptidase-like protein</fullName>
    </submittedName>
</protein>